<evidence type="ECO:0000313" key="3">
    <source>
        <dbReference type="EMBL" id="SNS77345.1"/>
    </source>
</evidence>
<dbReference type="PANTHER" id="PTHR30006:SF2">
    <property type="entry name" value="ABC TRANSPORTER SUBSTRATE-BINDING PROTEIN"/>
    <property type="match status" value="1"/>
</dbReference>
<keyword evidence="1 2" id="KW-0732">Signal</keyword>
<dbReference type="EMBL" id="FZOW01000005">
    <property type="protein sequence ID" value="SNS77345.1"/>
    <property type="molecule type" value="Genomic_DNA"/>
</dbReference>
<feature type="chain" id="PRO_5039055273" evidence="2">
    <location>
        <begin position="38"/>
        <end position="354"/>
    </location>
</feature>
<dbReference type="Gene3D" id="3.40.190.10">
    <property type="entry name" value="Periplasmic binding protein-like II"/>
    <property type="match status" value="2"/>
</dbReference>
<dbReference type="AlphaFoldDB" id="A0A239H872"/>
<keyword evidence="4" id="KW-1185">Reference proteome</keyword>
<dbReference type="Proteomes" id="UP000198327">
    <property type="component" value="Unassembled WGS sequence"/>
</dbReference>
<evidence type="ECO:0000256" key="2">
    <source>
        <dbReference type="SAM" id="SignalP"/>
    </source>
</evidence>
<evidence type="ECO:0000256" key="1">
    <source>
        <dbReference type="ARBA" id="ARBA00022729"/>
    </source>
</evidence>
<accession>A0A239H872</accession>
<gene>
    <name evidence="3" type="ORF">SAMN05421642_105127</name>
</gene>
<organism evidence="3 4">
    <name type="scientific">Rhodococcoides kyotonense</name>
    <dbReference type="NCBI Taxonomy" id="398843"/>
    <lineage>
        <taxon>Bacteria</taxon>
        <taxon>Bacillati</taxon>
        <taxon>Actinomycetota</taxon>
        <taxon>Actinomycetes</taxon>
        <taxon>Mycobacteriales</taxon>
        <taxon>Nocardiaceae</taxon>
        <taxon>Rhodococcoides</taxon>
    </lineage>
</organism>
<dbReference type="Pfam" id="PF13531">
    <property type="entry name" value="SBP_bac_11"/>
    <property type="match status" value="1"/>
</dbReference>
<dbReference type="SUPFAM" id="SSF53850">
    <property type="entry name" value="Periplasmic binding protein-like II"/>
    <property type="match status" value="1"/>
</dbReference>
<feature type="signal peptide" evidence="2">
    <location>
        <begin position="1"/>
        <end position="37"/>
    </location>
</feature>
<reference evidence="4" key="1">
    <citation type="submission" date="2017-06" db="EMBL/GenBank/DDBJ databases">
        <authorList>
            <person name="Varghese N."/>
            <person name="Submissions S."/>
        </authorList>
    </citation>
    <scope>NUCLEOTIDE SEQUENCE [LARGE SCALE GENOMIC DNA]</scope>
    <source>
        <strain evidence="4">JCM 23211</strain>
    </source>
</reference>
<sequence length="354" mass="37060">MPTMNGTPSMPNQFMTRATLFVASAALALTACSSSSAGPAQPVDGSWDDVVAAANAEGAVTLYSTQAAPRLAALEAAFESRYPAIDLEVVRGVDADLLSKMDAEGRSGRGIGDVAVITDVTWMDANEDSDAAVDIIGPSFDNSDYDRETSVVADRFFLEGAVVLGFGWNTDLVPGGIQSADDFLNPALAGKIGIVSPSTSPTYLDYYAHLEDHYGGRQFLESIAALDPRIYPSNQPLGQALTSGEISVGLMSDPMLPAKESGAPVEWFAGEHIWGARWYGLALGSAPHPNAAQVLADFMVTREGQEATSVGYGAALPGIDGSIAVAQDVADQNPDVTTGDGAAKYRDELEAVFQ</sequence>
<protein>
    <submittedName>
        <fullName evidence="3">Iron(III) transport system substrate-binding protein</fullName>
    </submittedName>
</protein>
<dbReference type="PANTHER" id="PTHR30006">
    <property type="entry name" value="THIAMINE-BINDING PERIPLASMIC PROTEIN-RELATED"/>
    <property type="match status" value="1"/>
</dbReference>
<evidence type="ECO:0000313" key="4">
    <source>
        <dbReference type="Proteomes" id="UP000198327"/>
    </source>
</evidence>
<name>A0A239H872_9NOCA</name>
<proteinExistence type="predicted"/>